<keyword evidence="5" id="KW-1185">Reference proteome</keyword>
<dbReference type="Pfam" id="PF21388">
    <property type="entry name" value="SPATA2_PUB-like"/>
    <property type="match status" value="1"/>
</dbReference>
<dbReference type="Proteomes" id="UP000291020">
    <property type="component" value="Unassembled WGS sequence"/>
</dbReference>
<feature type="compositionally biased region" description="Basic and acidic residues" evidence="2">
    <location>
        <begin position="286"/>
        <end position="298"/>
    </location>
</feature>
<evidence type="ECO:0000313" key="4">
    <source>
        <dbReference type="Ensembl" id="ENSGAGP00000028002.1"/>
    </source>
</evidence>
<feature type="region of interest" description="Disordered" evidence="2">
    <location>
        <begin position="201"/>
        <end position="298"/>
    </location>
</feature>
<comment type="similarity">
    <text evidence="1">Belongs to the SPATA2 family.</text>
</comment>
<feature type="region of interest" description="Disordered" evidence="2">
    <location>
        <begin position="523"/>
        <end position="557"/>
    </location>
</feature>
<dbReference type="PANTHER" id="PTHR15326">
    <property type="entry name" value="SPERMATOGENESIS-ASSOCIATED PROTEIN 2/TAMOZHENNIC"/>
    <property type="match status" value="1"/>
</dbReference>
<organism evidence="4 5">
    <name type="scientific">Gopherus agassizii</name>
    <name type="common">Agassiz's desert tortoise</name>
    <dbReference type="NCBI Taxonomy" id="38772"/>
    <lineage>
        <taxon>Eukaryota</taxon>
        <taxon>Metazoa</taxon>
        <taxon>Chordata</taxon>
        <taxon>Craniata</taxon>
        <taxon>Vertebrata</taxon>
        <taxon>Euteleostomi</taxon>
        <taxon>Archelosauria</taxon>
        <taxon>Testudinata</taxon>
        <taxon>Testudines</taxon>
        <taxon>Cryptodira</taxon>
        <taxon>Durocryptodira</taxon>
        <taxon>Testudinoidea</taxon>
        <taxon>Testudinidae</taxon>
        <taxon>Gopherus</taxon>
    </lineage>
</organism>
<feature type="compositionally biased region" description="Basic and acidic residues" evidence="2">
    <location>
        <begin position="254"/>
        <end position="263"/>
    </location>
</feature>
<dbReference type="Gene3D" id="1.20.58.2190">
    <property type="match status" value="1"/>
</dbReference>
<evidence type="ECO:0000313" key="5">
    <source>
        <dbReference type="Proteomes" id="UP000291020"/>
    </source>
</evidence>
<dbReference type="STRING" id="38772.ENSGAGP00000028002"/>
<reference evidence="4" key="3">
    <citation type="submission" date="2025-09" db="UniProtKB">
        <authorList>
            <consortium name="Ensembl"/>
        </authorList>
    </citation>
    <scope>IDENTIFICATION</scope>
</reference>
<sequence>MKELKAAAPAKQDILRDYVAYYETKWSEGKLLICNETTLKAKAKHFLESGACPAERFSRFSFYNIAENCLKMKKQEGGNVFKNLIQAFEFLELLCINLFLSPWRKEIKSLKTFTGNFVYCVQSVLPENVVNTILQKIGYIATTATEYSLVRKINEEETKETAFEIFLARIECETILEMISEEQHSDLGDILQKRAQKHWYHEENKDRESQPFQREDPENLENKENNEISSCLGAAQQKSSTKSEKSFETARNSKIKDESHFKPATDMSQLASTQSTSRLQAHHRHVSESAHSHGKCSDSDDFLNKYSDIVIGQKPIFGENSPQKVFEEKLRGNQSEECVLVISTPLTANEAGPKPLSPGASGPQAFAIFTDDTPESRNALDKYRAQEVPGETIEAKISDAMNCIGTSINPADQPQELKPLSHSNTVVTECNLTKDDKVCEIALSFSKLKIQDASDEELMYPVEETAQLECITNVNISDKDIRECSLSKMKYTYPARIQTTNKAPFSVGQSSSNLLGNATGAPECPTTGSDNKRLLTHMPGTHATSEGFRHIREPPNPTYIPPRSIYVPSPGPSATTVNCRKTHLQPEGGSPESSSSTDKGKFETYTSKANETNQEDYVIISKDGE</sequence>
<accession>A0A452IJC6</accession>
<name>A0A452IJC6_9SAUR</name>
<reference evidence="5" key="1">
    <citation type="journal article" date="2017" name="PLoS ONE">
        <title>The Agassiz's desert tortoise genome provides a resource for the conservation of a threatened species.</title>
        <authorList>
            <person name="Tollis M."/>
            <person name="DeNardo D.F."/>
            <person name="Cornelius J.A."/>
            <person name="Dolby G.A."/>
            <person name="Edwards T."/>
            <person name="Henen B.T."/>
            <person name="Karl A.E."/>
            <person name="Murphy R.W."/>
            <person name="Kusumi K."/>
        </authorList>
    </citation>
    <scope>NUCLEOTIDE SEQUENCE [LARGE SCALE GENOMIC DNA]</scope>
</reference>
<dbReference type="AlphaFoldDB" id="A0A452IJC6"/>
<feature type="region of interest" description="Disordered" evidence="2">
    <location>
        <begin position="569"/>
        <end position="625"/>
    </location>
</feature>
<protein>
    <recommendedName>
        <fullName evidence="3">Spermatogenesis-associated protein 2 PUB-like domain-containing protein</fullName>
    </recommendedName>
</protein>
<evidence type="ECO:0000256" key="1">
    <source>
        <dbReference type="ARBA" id="ARBA00038142"/>
    </source>
</evidence>
<dbReference type="Ensembl" id="ENSGAGT00000031805.1">
    <property type="protein sequence ID" value="ENSGAGP00000028002.1"/>
    <property type="gene ID" value="ENSGAGG00000020336.1"/>
</dbReference>
<feature type="compositionally biased region" description="Low complexity" evidence="2">
    <location>
        <begin position="586"/>
        <end position="596"/>
    </location>
</feature>
<dbReference type="GO" id="GO:0005737">
    <property type="term" value="C:cytoplasm"/>
    <property type="evidence" value="ECO:0007669"/>
    <property type="project" value="TreeGrafter"/>
</dbReference>
<feature type="domain" description="Spermatogenesis-associated protein 2 PUB-like" evidence="3">
    <location>
        <begin position="15"/>
        <end position="187"/>
    </location>
</feature>
<dbReference type="InterPro" id="IPR048839">
    <property type="entry name" value="SPATA2_PUB-like"/>
</dbReference>
<reference evidence="4" key="2">
    <citation type="submission" date="2025-08" db="UniProtKB">
        <authorList>
            <consortium name="Ensembl"/>
        </authorList>
    </citation>
    <scope>IDENTIFICATION</scope>
</reference>
<feature type="compositionally biased region" description="Polar residues" evidence="2">
    <location>
        <begin position="266"/>
        <end position="279"/>
    </location>
</feature>
<proteinExistence type="inferred from homology"/>
<feature type="compositionally biased region" description="Basic and acidic residues" evidence="2">
    <location>
        <begin position="201"/>
        <end position="226"/>
    </location>
</feature>
<dbReference type="PANTHER" id="PTHR15326:SF9">
    <property type="entry name" value="SPERMATOGENESIS-ASSOCIATED PROTEIN 2"/>
    <property type="match status" value="1"/>
</dbReference>
<evidence type="ECO:0000256" key="2">
    <source>
        <dbReference type="SAM" id="MobiDB-lite"/>
    </source>
</evidence>
<evidence type="ECO:0000259" key="3">
    <source>
        <dbReference type="Pfam" id="PF21388"/>
    </source>
</evidence>